<proteinExistence type="predicted"/>
<name>A0A6N3K6I0_9ACTN</name>
<dbReference type="AlphaFoldDB" id="A0A6N3K6I0"/>
<accession>A0A6N3K6I0</accession>
<dbReference type="EMBL" id="CP031263">
    <property type="protein sequence ID" value="AXH93591.1"/>
    <property type="molecule type" value="Genomic_DNA"/>
</dbReference>
<protein>
    <submittedName>
        <fullName evidence="1">Uncharacterized protein</fullName>
    </submittedName>
</protein>
<gene>
    <name evidence="1" type="ORF">DVH21_28745</name>
</gene>
<evidence type="ECO:0000313" key="1">
    <source>
        <dbReference type="EMBL" id="AXH93591.1"/>
    </source>
</evidence>
<sequence>MMLRLLYVSVRGHKCLHGGPTLDADADVPAGVGTPFISVDQIERLVLRELRGVGVYWQVQIVDEAGTVVRRGFRSGYNGTGEHWTWRDAS</sequence>
<dbReference type="Proteomes" id="UP000253958">
    <property type="component" value="Chromosome"/>
</dbReference>
<reference evidence="1 2" key="2">
    <citation type="submission" date="2018-08" db="EMBL/GenBank/DDBJ databases">
        <title>Streptomyces kandeliansis sp. nov., an endophytic bacterium isolated from mangrove plant.</title>
        <authorList>
            <person name="Wang R."/>
        </authorList>
    </citation>
    <scope>NUCLEOTIDE SEQUENCE [LARGE SCALE GENOMIC DNA]</scope>
    <source>
        <strain evidence="2">H14(2018)</strain>
    </source>
</reference>
<organism evidence="1 2">
    <name type="scientific">Micromonospora aurantiaca</name>
    <name type="common">nom. illeg.</name>
    <dbReference type="NCBI Taxonomy" id="47850"/>
    <lineage>
        <taxon>Bacteria</taxon>
        <taxon>Bacillati</taxon>
        <taxon>Actinomycetota</taxon>
        <taxon>Actinomycetes</taxon>
        <taxon>Micromonosporales</taxon>
        <taxon>Micromonosporaceae</taxon>
        <taxon>Micromonospora</taxon>
    </lineage>
</organism>
<reference evidence="1 2" key="1">
    <citation type="submission" date="2018-07" db="EMBL/GenBank/DDBJ databases">
        <authorList>
            <person name="Ye Y."/>
        </authorList>
    </citation>
    <scope>NUCLEOTIDE SEQUENCE [LARGE SCALE GENOMIC DNA]</scope>
    <source>
        <strain evidence="2">H14(2018)</strain>
    </source>
</reference>
<evidence type="ECO:0000313" key="2">
    <source>
        <dbReference type="Proteomes" id="UP000253958"/>
    </source>
</evidence>